<feature type="domain" description="AB hydrolase-1" evidence="3">
    <location>
        <begin position="32"/>
        <end position="287"/>
    </location>
</feature>
<organism evidence="4 5">
    <name type="scientific">Tenggerimyces flavus</name>
    <dbReference type="NCBI Taxonomy" id="1708749"/>
    <lineage>
        <taxon>Bacteria</taxon>
        <taxon>Bacillati</taxon>
        <taxon>Actinomycetota</taxon>
        <taxon>Actinomycetes</taxon>
        <taxon>Propionibacteriales</taxon>
        <taxon>Nocardioidaceae</taxon>
        <taxon>Tenggerimyces</taxon>
    </lineage>
</organism>
<dbReference type="EMBL" id="JBHRZH010000043">
    <property type="protein sequence ID" value="MFC3765847.1"/>
    <property type="molecule type" value="Genomic_DNA"/>
</dbReference>
<dbReference type="PANTHER" id="PTHR43798">
    <property type="entry name" value="MONOACYLGLYCEROL LIPASE"/>
    <property type="match status" value="1"/>
</dbReference>
<dbReference type="Pfam" id="PF00561">
    <property type="entry name" value="Abhydrolase_1"/>
    <property type="match status" value="1"/>
</dbReference>
<sequence>MTGAALPSAGGRFVRVPYTTLRVDERGPVDGPPVLFVHGGPGQGCADFMACVGDLLARELRVIGVDQRGALYSDALPDDVSLTVDDLVADFEALRLELGIDEWTVLGHSIGGRYALRYALQHPNRVSAAIFENPEWDFVNSTRAQLARALPLLDGRDRQADAERIRELLAGELSRTTAMWQEKRQLLAGLESIYLHDTTTALMDRLPQLDPDARARGQRHAQLLTEDPMLYRSYLADLDQLTQPALLLAGAHDPIANEPVLDAFRRAPRGHLEVFEQSGHFIHLEEPKRYAKAVSAFMTALHPA</sequence>
<reference evidence="5" key="1">
    <citation type="journal article" date="2019" name="Int. J. Syst. Evol. Microbiol.">
        <title>The Global Catalogue of Microorganisms (GCM) 10K type strain sequencing project: providing services to taxonomists for standard genome sequencing and annotation.</title>
        <authorList>
            <consortium name="The Broad Institute Genomics Platform"/>
            <consortium name="The Broad Institute Genome Sequencing Center for Infectious Disease"/>
            <person name="Wu L."/>
            <person name="Ma J."/>
        </authorList>
    </citation>
    <scope>NUCLEOTIDE SEQUENCE [LARGE SCALE GENOMIC DNA]</scope>
    <source>
        <strain evidence="5">CGMCC 4.7241</strain>
    </source>
</reference>
<evidence type="ECO:0000256" key="2">
    <source>
        <dbReference type="ARBA" id="ARBA00022801"/>
    </source>
</evidence>
<dbReference type="SUPFAM" id="SSF53474">
    <property type="entry name" value="alpha/beta-Hydrolases"/>
    <property type="match status" value="1"/>
</dbReference>
<dbReference type="GO" id="GO:0016787">
    <property type="term" value="F:hydrolase activity"/>
    <property type="evidence" value="ECO:0007669"/>
    <property type="project" value="UniProtKB-KW"/>
</dbReference>
<dbReference type="InterPro" id="IPR002410">
    <property type="entry name" value="Peptidase_S33"/>
</dbReference>
<proteinExistence type="inferred from homology"/>
<accession>A0ABV7YLI4</accession>
<name>A0ABV7YLI4_9ACTN</name>
<comment type="similarity">
    <text evidence="1">Belongs to the peptidase S33 family.</text>
</comment>
<evidence type="ECO:0000313" key="4">
    <source>
        <dbReference type="EMBL" id="MFC3765847.1"/>
    </source>
</evidence>
<protein>
    <submittedName>
        <fullName evidence="4">Alpha/beta fold hydrolase</fullName>
    </submittedName>
</protein>
<evidence type="ECO:0000259" key="3">
    <source>
        <dbReference type="Pfam" id="PF00561"/>
    </source>
</evidence>
<evidence type="ECO:0000313" key="5">
    <source>
        <dbReference type="Proteomes" id="UP001595699"/>
    </source>
</evidence>
<gene>
    <name evidence="4" type="ORF">ACFOUW_33785</name>
</gene>
<keyword evidence="2 4" id="KW-0378">Hydrolase</keyword>
<evidence type="ECO:0000256" key="1">
    <source>
        <dbReference type="ARBA" id="ARBA00010088"/>
    </source>
</evidence>
<dbReference type="InterPro" id="IPR000073">
    <property type="entry name" value="AB_hydrolase_1"/>
</dbReference>
<keyword evidence="5" id="KW-1185">Reference proteome</keyword>
<dbReference type="InterPro" id="IPR029058">
    <property type="entry name" value="AB_hydrolase_fold"/>
</dbReference>
<dbReference type="PRINTS" id="PR00111">
    <property type="entry name" value="ABHYDROLASE"/>
</dbReference>
<comment type="caution">
    <text evidence="4">The sequence shown here is derived from an EMBL/GenBank/DDBJ whole genome shotgun (WGS) entry which is preliminary data.</text>
</comment>
<dbReference type="Proteomes" id="UP001595699">
    <property type="component" value="Unassembled WGS sequence"/>
</dbReference>
<dbReference type="Gene3D" id="3.40.50.1820">
    <property type="entry name" value="alpha/beta hydrolase"/>
    <property type="match status" value="1"/>
</dbReference>
<dbReference type="PRINTS" id="PR00793">
    <property type="entry name" value="PROAMNOPTASE"/>
</dbReference>
<dbReference type="RefSeq" id="WP_205121112.1">
    <property type="nucleotide sequence ID" value="NZ_JAFBCM010000001.1"/>
</dbReference>
<dbReference type="PANTHER" id="PTHR43798:SF33">
    <property type="entry name" value="HYDROLASE, PUTATIVE (AFU_ORTHOLOGUE AFUA_2G14860)-RELATED"/>
    <property type="match status" value="1"/>
</dbReference>
<dbReference type="InterPro" id="IPR050266">
    <property type="entry name" value="AB_hydrolase_sf"/>
</dbReference>